<sequence>MAVPHKGDGRFFFGGGVGGHFFFSGLLSSGTMSPMSRPVLLSYELTAELWRRFLEAHYACDRSLKWRYLWGVCCIVIGCLGFGGFYESGTLAALLLVTGFYGVLSKPLLVVRSLRRAGRHPFFGRELTVSAGPEELAVRSGNEGYSQPWDNFAGYRQLDPGLLLYHDHDAFFFIPAQAMSAGDRGRIREYLEAAGVPRW</sequence>
<feature type="domain" description="YcxB-like C-terminal" evidence="2">
    <location>
        <begin position="133"/>
        <end position="190"/>
    </location>
</feature>
<dbReference type="InterPro" id="IPR025588">
    <property type="entry name" value="YcxB-like_C"/>
</dbReference>
<accession>A0A5D3WKW3</accession>
<dbReference type="AlphaFoldDB" id="A0A5D3WKW3"/>
<keyword evidence="1" id="KW-0812">Transmembrane</keyword>
<organism evidence="3 4">
    <name type="scientific">Geothermobacter ehrlichii</name>
    <dbReference type="NCBI Taxonomy" id="213224"/>
    <lineage>
        <taxon>Bacteria</taxon>
        <taxon>Pseudomonadati</taxon>
        <taxon>Thermodesulfobacteriota</taxon>
        <taxon>Desulfuromonadia</taxon>
        <taxon>Desulfuromonadales</taxon>
        <taxon>Geothermobacteraceae</taxon>
        <taxon>Geothermobacter</taxon>
    </lineage>
</organism>
<dbReference type="Pfam" id="PF14317">
    <property type="entry name" value="YcxB"/>
    <property type="match status" value="1"/>
</dbReference>
<reference evidence="3 4" key="1">
    <citation type="submission" date="2019-07" db="EMBL/GenBank/DDBJ databases">
        <title>Genomic Encyclopedia of Type Strains, Phase IV (KMG-IV): sequencing the most valuable type-strain genomes for metagenomic binning, comparative biology and taxonomic classification.</title>
        <authorList>
            <person name="Goeker M."/>
        </authorList>
    </citation>
    <scope>NUCLEOTIDE SEQUENCE [LARGE SCALE GENOMIC DNA]</scope>
    <source>
        <strain evidence="3 4">SS015</strain>
    </source>
</reference>
<evidence type="ECO:0000259" key="2">
    <source>
        <dbReference type="Pfam" id="PF14317"/>
    </source>
</evidence>
<keyword evidence="4" id="KW-1185">Reference proteome</keyword>
<keyword evidence="1" id="KW-1133">Transmembrane helix</keyword>
<feature type="transmembrane region" description="Helical" evidence="1">
    <location>
        <begin position="12"/>
        <end position="32"/>
    </location>
</feature>
<evidence type="ECO:0000313" key="3">
    <source>
        <dbReference type="EMBL" id="TYO99028.1"/>
    </source>
</evidence>
<evidence type="ECO:0000313" key="4">
    <source>
        <dbReference type="Proteomes" id="UP000324159"/>
    </source>
</evidence>
<protein>
    <recommendedName>
        <fullName evidence="2">YcxB-like C-terminal domain-containing protein</fullName>
    </recommendedName>
</protein>
<evidence type="ECO:0000256" key="1">
    <source>
        <dbReference type="SAM" id="Phobius"/>
    </source>
</evidence>
<gene>
    <name evidence="3" type="ORF">EDC39_104152</name>
</gene>
<feature type="transmembrane region" description="Helical" evidence="1">
    <location>
        <begin position="68"/>
        <end position="86"/>
    </location>
</feature>
<comment type="caution">
    <text evidence="3">The sequence shown here is derived from an EMBL/GenBank/DDBJ whole genome shotgun (WGS) entry which is preliminary data.</text>
</comment>
<feature type="transmembrane region" description="Helical" evidence="1">
    <location>
        <begin position="92"/>
        <end position="111"/>
    </location>
</feature>
<name>A0A5D3WKW3_9BACT</name>
<keyword evidence="1" id="KW-0472">Membrane</keyword>
<dbReference type="EMBL" id="VNIB01000004">
    <property type="protein sequence ID" value="TYO99028.1"/>
    <property type="molecule type" value="Genomic_DNA"/>
</dbReference>
<dbReference type="Proteomes" id="UP000324159">
    <property type="component" value="Unassembled WGS sequence"/>
</dbReference>
<proteinExistence type="predicted"/>